<protein>
    <submittedName>
        <fullName evidence="7">MFS transporter</fullName>
    </submittedName>
</protein>
<evidence type="ECO:0000313" key="7">
    <source>
        <dbReference type="EMBL" id="AUR52123.1"/>
    </source>
</evidence>
<dbReference type="EMBL" id="CP024847">
    <property type="protein sequence ID" value="AUR52123.1"/>
    <property type="molecule type" value="Genomic_DNA"/>
</dbReference>
<dbReference type="KEGG" id="nba:CUN60_07345"/>
<reference evidence="8" key="1">
    <citation type="submission" date="2017-11" db="EMBL/GenBank/DDBJ databases">
        <authorList>
            <person name="Chan K.G."/>
            <person name="Lee L.S."/>
        </authorList>
    </citation>
    <scope>NUCLEOTIDE SEQUENCE [LARGE SCALE GENOMIC DNA]</scope>
    <source>
        <strain evidence="8">DSM 100970</strain>
    </source>
</reference>
<feature type="transmembrane region" description="Helical" evidence="5">
    <location>
        <begin position="113"/>
        <end position="132"/>
    </location>
</feature>
<gene>
    <name evidence="7" type="ORF">CUN60_07345</name>
</gene>
<dbReference type="GO" id="GO:0005886">
    <property type="term" value="C:plasma membrane"/>
    <property type="evidence" value="ECO:0007669"/>
    <property type="project" value="TreeGrafter"/>
</dbReference>
<dbReference type="Gene3D" id="1.20.1250.20">
    <property type="entry name" value="MFS general substrate transporter like domains"/>
    <property type="match status" value="1"/>
</dbReference>
<keyword evidence="8" id="KW-1185">Reference proteome</keyword>
<feature type="transmembrane region" description="Helical" evidence="5">
    <location>
        <begin position="221"/>
        <end position="242"/>
    </location>
</feature>
<feature type="transmembrane region" description="Helical" evidence="5">
    <location>
        <begin position="144"/>
        <end position="161"/>
    </location>
</feature>
<comment type="subcellular location">
    <subcellularLocation>
        <location evidence="1">Membrane</location>
        <topology evidence="1">Multi-pass membrane protein</topology>
    </subcellularLocation>
</comment>
<feature type="transmembrane region" description="Helical" evidence="5">
    <location>
        <begin position="305"/>
        <end position="322"/>
    </location>
</feature>
<dbReference type="InterPro" id="IPR020846">
    <property type="entry name" value="MFS_dom"/>
</dbReference>
<name>A0A2I7N6N0_9NEIS</name>
<organism evidence="7 8">
    <name type="scientific">Aquella oligotrophica</name>
    <dbReference type="NCBI Taxonomy" id="2067065"/>
    <lineage>
        <taxon>Bacteria</taxon>
        <taxon>Pseudomonadati</taxon>
        <taxon>Pseudomonadota</taxon>
        <taxon>Betaproteobacteria</taxon>
        <taxon>Neisseriales</taxon>
        <taxon>Neisseriaceae</taxon>
        <taxon>Aquella</taxon>
    </lineage>
</organism>
<feature type="transmembrane region" description="Helical" evidence="5">
    <location>
        <begin position="280"/>
        <end position="299"/>
    </location>
</feature>
<dbReference type="PANTHER" id="PTHR23508:SF10">
    <property type="entry name" value="CARBOXYLIC ACID TRANSPORTER PROTEIN HOMOLOG"/>
    <property type="match status" value="1"/>
</dbReference>
<sequence>MQTNKQNYLTLLLLCLGYFIDFYDLTIMGVSYNELIKEQFHILNQAQIQQTYLLISNFQTVGIFIGAVLFGWLGDKIGRAAAIKYSILLYSISTILAVYTTSLPIFIALRTLSYIGLAAEFSTSTVLILELFPVKSASWSSALLYSFGVLGGMTATLIGILSWKLMFILGGSAGLVLFIARAKITESAEYLYAKTGTLKRELGSFRQLLLNKSYLLGIGKYLLMILPFYAIITMMFIFPNYIVTKISIASATKTLLIGFFIGNIISCFLSAIINNHYKNYKASMFVMLIIFLILMLNFNQIQEKYLLFYFMGLGLIGGGYPISWAQQIAREYPTHIRSLASNILFALGRASSIIFNILISSWLSPIDTFKHNAVFAIIITFILAISSLFFSKNVYKQ</sequence>
<dbReference type="PROSITE" id="PS50850">
    <property type="entry name" value="MFS"/>
    <property type="match status" value="1"/>
</dbReference>
<dbReference type="PANTHER" id="PTHR23508">
    <property type="entry name" value="CARBOXYLIC ACID TRANSPORTER PROTEIN HOMOLOG"/>
    <property type="match status" value="1"/>
</dbReference>
<evidence type="ECO:0000256" key="2">
    <source>
        <dbReference type="ARBA" id="ARBA00022692"/>
    </source>
</evidence>
<dbReference type="RefSeq" id="WP_102951419.1">
    <property type="nucleotide sequence ID" value="NZ_CP024847.1"/>
</dbReference>
<dbReference type="AlphaFoldDB" id="A0A2I7N6N0"/>
<feature type="transmembrane region" description="Helical" evidence="5">
    <location>
        <begin position="254"/>
        <end position="273"/>
    </location>
</feature>
<dbReference type="Proteomes" id="UP000236655">
    <property type="component" value="Chromosome"/>
</dbReference>
<feature type="transmembrane region" description="Helical" evidence="5">
    <location>
        <begin position="369"/>
        <end position="390"/>
    </location>
</feature>
<evidence type="ECO:0000256" key="4">
    <source>
        <dbReference type="ARBA" id="ARBA00023136"/>
    </source>
</evidence>
<evidence type="ECO:0000256" key="1">
    <source>
        <dbReference type="ARBA" id="ARBA00004141"/>
    </source>
</evidence>
<evidence type="ECO:0000256" key="3">
    <source>
        <dbReference type="ARBA" id="ARBA00022989"/>
    </source>
</evidence>
<keyword evidence="2 5" id="KW-0812">Transmembrane</keyword>
<dbReference type="Pfam" id="PF07690">
    <property type="entry name" value="MFS_1"/>
    <property type="match status" value="1"/>
</dbReference>
<keyword evidence="3 5" id="KW-1133">Transmembrane helix</keyword>
<dbReference type="InterPro" id="IPR011701">
    <property type="entry name" value="MFS"/>
</dbReference>
<proteinExistence type="predicted"/>
<feature type="domain" description="Major facilitator superfamily (MFS) profile" evidence="6">
    <location>
        <begin position="10"/>
        <end position="397"/>
    </location>
</feature>
<feature type="transmembrane region" description="Helical" evidence="5">
    <location>
        <begin position="12"/>
        <end position="32"/>
    </location>
</feature>
<evidence type="ECO:0000259" key="6">
    <source>
        <dbReference type="PROSITE" id="PS50850"/>
    </source>
</evidence>
<keyword evidence="4 5" id="KW-0472">Membrane</keyword>
<dbReference type="OrthoDB" id="7066727at2"/>
<feature type="transmembrane region" description="Helical" evidence="5">
    <location>
        <begin position="343"/>
        <end position="363"/>
    </location>
</feature>
<evidence type="ECO:0000313" key="8">
    <source>
        <dbReference type="Proteomes" id="UP000236655"/>
    </source>
</evidence>
<feature type="transmembrane region" description="Helical" evidence="5">
    <location>
        <begin position="85"/>
        <end position="107"/>
    </location>
</feature>
<dbReference type="GO" id="GO:0046943">
    <property type="term" value="F:carboxylic acid transmembrane transporter activity"/>
    <property type="evidence" value="ECO:0007669"/>
    <property type="project" value="TreeGrafter"/>
</dbReference>
<evidence type="ECO:0000256" key="5">
    <source>
        <dbReference type="SAM" id="Phobius"/>
    </source>
</evidence>
<feature type="transmembrane region" description="Helical" evidence="5">
    <location>
        <begin position="52"/>
        <end position="73"/>
    </location>
</feature>
<dbReference type="InterPro" id="IPR036259">
    <property type="entry name" value="MFS_trans_sf"/>
</dbReference>
<accession>A0A2I7N6N0</accession>
<dbReference type="SUPFAM" id="SSF103473">
    <property type="entry name" value="MFS general substrate transporter"/>
    <property type="match status" value="1"/>
</dbReference>